<dbReference type="PANTHER" id="PTHR33845">
    <property type="entry name" value="C2H2-TYPE DOMAIN-CONTAINING PROTEIN"/>
    <property type="match status" value="1"/>
</dbReference>
<feature type="compositionally biased region" description="Acidic residues" evidence="2">
    <location>
        <begin position="399"/>
        <end position="408"/>
    </location>
</feature>
<organism evidence="3 4">
    <name type="scientific">Stylophora pistillata</name>
    <name type="common">Smooth cauliflower coral</name>
    <dbReference type="NCBI Taxonomy" id="50429"/>
    <lineage>
        <taxon>Eukaryota</taxon>
        <taxon>Metazoa</taxon>
        <taxon>Cnidaria</taxon>
        <taxon>Anthozoa</taxon>
        <taxon>Hexacorallia</taxon>
        <taxon>Scleractinia</taxon>
        <taxon>Astrocoeniina</taxon>
        <taxon>Pocilloporidae</taxon>
        <taxon>Stylophora</taxon>
    </lineage>
</organism>
<keyword evidence="1" id="KW-0175">Coiled coil</keyword>
<proteinExistence type="predicted"/>
<protein>
    <submittedName>
        <fullName evidence="3">Uncharacterized protein</fullName>
    </submittedName>
</protein>
<comment type="caution">
    <text evidence="3">The sequence shown here is derived from an EMBL/GenBank/DDBJ whole genome shotgun (WGS) entry which is preliminary data.</text>
</comment>
<reference evidence="4" key="1">
    <citation type="journal article" date="2017" name="bioRxiv">
        <title>Comparative analysis of the genomes of Stylophora pistillata and Acropora digitifera provides evidence for extensive differences between species of corals.</title>
        <authorList>
            <person name="Voolstra C.R."/>
            <person name="Li Y."/>
            <person name="Liew Y.J."/>
            <person name="Baumgarten S."/>
            <person name="Zoccola D."/>
            <person name="Flot J.-F."/>
            <person name="Tambutte S."/>
            <person name="Allemand D."/>
            <person name="Aranda M."/>
        </authorList>
    </citation>
    <scope>NUCLEOTIDE SEQUENCE [LARGE SCALE GENOMIC DNA]</scope>
</reference>
<evidence type="ECO:0000256" key="2">
    <source>
        <dbReference type="SAM" id="MobiDB-lite"/>
    </source>
</evidence>
<accession>A0A2B4RIM6</accession>
<evidence type="ECO:0000313" key="4">
    <source>
        <dbReference type="Proteomes" id="UP000225706"/>
    </source>
</evidence>
<gene>
    <name evidence="3" type="ORF">AWC38_SpisGene17405</name>
</gene>
<feature type="compositionally biased region" description="Polar residues" evidence="2">
    <location>
        <begin position="384"/>
        <end position="395"/>
    </location>
</feature>
<dbReference type="EMBL" id="LSMT01000422">
    <property type="protein sequence ID" value="PFX18244.1"/>
    <property type="molecule type" value="Genomic_DNA"/>
</dbReference>
<name>A0A2B4RIM6_STYPI</name>
<dbReference type="AlphaFoldDB" id="A0A2B4RIM6"/>
<evidence type="ECO:0000313" key="3">
    <source>
        <dbReference type="EMBL" id="PFX18244.1"/>
    </source>
</evidence>
<sequence length="441" mass="49628">MRYDFSEPQYGKDVCDRILCPMKSTIRRYCNEVHGVVSAKDMRAALSECPVRVKQYHYLTTKFDLGERTGTKADPGKVAADMRTARNPDGSRMFERKDWLTKTQVQGFLSRLGAARRRQGSREIELEEVYAEEEEQERHEMLENVAGQLGLKHPICYDSHCLCDLSRDKKLETFSIVMLKEMLKFLEIPYGSRDRKKDLEEMKNKVDQAVQNVDAWKAHLLRSIKQDSAKQDVLKQLDDHTVLLIAKNIDVKLARIDFSNPQGGKGPCERKAATIKNHMRAFLHSGNDIETAQDIKIAIESNGGMAGVANTLCGMRTWKVYNVGTGKVFDWTDVALLAGIPKLDKKPNDCTNTSSFVPVKALVTSRPKESLQSAAGSAFVVSRTQTYPTSNSQTNVDEKDNDDDDELQNDGARGDDHGSSSDDDIDQRLLYCPEEGCLKSY</sequence>
<evidence type="ECO:0000256" key="1">
    <source>
        <dbReference type="SAM" id="Coils"/>
    </source>
</evidence>
<keyword evidence="4" id="KW-1185">Reference proteome</keyword>
<dbReference type="PANTHER" id="PTHR33845:SF1">
    <property type="entry name" value="C2H2-TYPE DOMAIN-CONTAINING PROTEIN"/>
    <property type="match status" value="1"/>
</dbReference>
<feature type="coiled-coil region" evidence="1">
    <location>
        <begin position="192"/>
        <end position="219"/>
    </location>
</feature>
<feature type="region of interest" description="Disordered" evidence="2">
    <location>
        <begin position="384"/>
        <end position="427"/>
    </location>
</feature>
<dbReference type="Proteomes" id="UP000225706">
    <property type="component" value="Unassembled WGS sequence"/>
</dbReference>